<accession>A0AAD7JA63</accession>
<dbReference type="AlphaFoldDB" id="A0AAD7JA63"/>
<proteinExistence type="predicted"/>
<gene>
    <name evidence="2" type="ORF">B0H16DRAFT_1457492</name>
</gene>
<evidence type="ECO:0000313" key="3">
    <source>
        <dbReference type="Proteomes" id="UP001215598"/>
    </source>
</evidence>
<name>A0AAD7JA63_9AGAR</name>
<sequence length="995" mass="112851">MRQYDDSDDFFDTSGRPVLFSAGDLPDPLATQRKEMQEQITRLSLLPNHSLFGQVSDELEDEIDPESMVDGAFAATLRRMGIDDDESDGAGEEEFHFSRPDEDEAWFPHGSRTVIFASSLPHWQQKLMILRQMFMLDLLDNLPRLRLSDDHLKAIIWVMRECKTRNVPSFSSLRKKQESLTREVGIKSEHHTSSLGNHFYMNHPSKLLALDWANPLVRPFIHVYPDFSGPVSEAWQADKWTTEADLDDLSPMWAHWEDKSRSHRHFYIKELVQLCNGTFAIPLRWITVRNVVYADVHMVERLPTTEGDLFDVKNGIKRIPALNFEFNYLDLSSSLTIKLTDNIDSSPHYPMPHPLRATARGRPMFRLRIMPWSDDVSGNNLPHQKLQQEYFIRFASTSPHASSSEQFVALAQDCVPRTWHEAYDCELEQEILFEIIEHVLPADNPQQSETSSHIGMMGNLGCRRDDAGGSKEDCETNEGYHAMYMVWMACFANKSALEASSTSTGVKDKISQHWISVLVEKAKAAHVEQISNKDTCNPQLNDPRCKGDERTALKAAIKTQIATDLLGLDLKAGVHYNILLQTRALDPHRDTPVEILHTYLLGNDKYVWHDTTKTWDPKKGDKNGPIFASRLQSASISGLSIPPPRPGYVVQYKNSLIGKHFKMLQQLGVFYLHDLCAPLILDLWKATGELGAYLWFPEIKNMDVYIADLDVLVNNLLDLWGLIDPNRILVKGKLHVLPHTPDDVRRFGPCLIFATEIFECWNAVFRLCSILSNHLAPSHDIAVTLADMERFKHMVSGGWWCNPTGEYIRAGSSVKSFLTSNRELQRRLGWSEKTALPCGTVKLETVKKREPTEWNLPVREPEPVGSTWLQCKYLPLPFPARIQIILARQGAPLTPGNAIVIVEPFIILDVKNHRLNMPLLVPSTDATLMAVNPEDRVASHHRFAAQLRETGPAKRAATQAKTQATKAKNKEGRHVLASAQTDRQRAELAAVMDED</sequence>
<organism evidence="2 3">
    <name type="scientific">Mycena metata</name>
    <dbReference type="NCBI Taxonomy" id="1033252"/>
    <lineage>
        <taxon>Eukaryota</taxon>
        <taxon>Fungi</taxon>
        <taxon>Dikarya</taxon>
        <taxon>Basidiomycota</taxon>
        <taxon>Agaricomycotina</taxon>
        <taxon>Agaricomycetes</taxon>
        <taxon>Agaricomycetidae</taxon>
        <taxon>Agaricales</taxon>
        <taxon>Marasmiineae</taxon>
        <taxon>Mycenaceae</taxon>
        <taxon>Mycena</taxon>
    </lineage>
</organism>
<dbReference type="Proteomes" id="UP001215598">
    <property type="component" value="Unassembled WGS sequence"/>
</dbReference>
<dbReference type="EMBL" id="JARKIB010000043">
    <property type="protein sequence ID" value="KAJ7757921.1"/>
    <property type="molecule type" value="Genomic_DNA"/>
</dbReference>
<keyword evidence="3" id="KW-1185">Reference proteome</keyword>
<reference evidence="2" key="1">
    <citation type="submission" date="2023-03" db="EMBL/GenBank/DDBJ databases">
        <title>Massive genome expansion in bonnet fungi (Mycena s.s.) driven by repeated elements and novel gene families across ecological guilds.</title>
        <authorList>
            <consortium name="Lawrence Berkeley National Laboratory"/>
            <person name="Harder C.B."/>
            <person name="Miyauchi S."/>
            <person name="Viragh M."/>
            <person name="Kuo A."/>
            <person name="Thoen E."/>
            <person name="Andreopoulos B."/>
            <person name="Lu D."/>
            <person name="Skrede I."/>
            <person name="Drula E."/>
            <person name="Henrissat B."/>
            <person name="Morin E."/>
            <person name="Kohler A."/>
            <person name="Barry K."/>
            <person name="LaButti K."/>
            <person name="Morin E."/>
            <person name="Salamov A."/>
            <person name="Lipzen A."/>
            <person name="Mereny Z."/>
            <person name="Hegedus B."/>
            <person name="Baldrian P."/>
            <person name="Stursova M."/>
            <person name="Weitz H."/>
            <person name="Taylor A."/>
            <person name="Grigoriev I.V."/>
            <person name="Nagy L.G."/>
            <person name="Martin F."/>
            <person name="Kauserud H."/>
        </authorList>
    </citation>
    <scope>NUCLEOTIDE SEQUENCE</scope>
    <source>
        <strain evidence="2">CBHHK182m</strain>
    </source>
</reference>
<evidence type="ECO:0000256" key="1">
    <source>
        <dbReference type="SAM" id="MobiDB-lite"/>
    </source>
</evidence>
<comment type="caution">
    <text evidence="2">The sequence shown here is derived from an EMBL/GenBank/DDBJ whole genome shotgun (WGS) entry which is preliminary data.</text>
</comment>
<feature type="region of interest" description="Disordered" evidence="1">
    <location>
        <begin position="949"/>
        <end position="986"/>
    </location>
</feature>
<protein>
    <submittedName>
        <fullName evidence="2">Uncharacterized protein</fullName>
    </submittedName>
</protein>
<dbReference type="PANTHER" id="PTHR31912">
    <property type="entry name" value="IP13529P"/>
    <property type="match status" value="1"/>
</dbReference>
<feature type="compositionally biased region" description="Low complexity" evidence="1">
    <location>
        <begin position="953"/>
        <end position="966"/>
    </location>
</feature>
<dbReference type="PANTHER" id="PTHR31912:SF34">
    <property type="entry name" value="NOTOCHORD-RELATED PROTEIN"/>
    <property type="match status" value="1"/>
</dbReference>
<evidence type="ECO:0000313" key="2">
    <source>
        <dbReference type="EMBL" id="KAJ7757921.1"/>
    </source>
</evidence>